<dbReference type="InterPro" id="IPR000210">
    <property type="entry name" value="BTB/POZ_dom"/>
</dbReference>
<dbReference type="PANTHER" id="PTHR24412:SF441">
    <property type="entry name" value="KELCH-LIKE PROTEIN 28"/>
    <property type="match status" value="1"/>
</dbReference>
<dbReference type="AlphaFoldDB" id="A0A6G1SFI5"/>
<dbReference type="InterPro" id="IPR006652">
    <property type="entry name" value="Kelch_1"/>
</dbReference>
<comment type="pathway">
    <text evidence="1">Protein modification; protein ubiquitination.</text>
</comment>
<dbReference type="SUPFAM" id="SSF117281">
    <property type="entry name" value="Kelch motif"/>
    <property type="match status" value="2"/>
</dbReference>
<accession>A0A6G1SFI5</accession>
<dbReference type="PROSITE" id="PS50097">
    <property type="entry name" value="BTB"/>
    <property type="match status" value="1"/>
</dbReference>
<keyword evidence="4" id="KW-0677">Repeat</keyword>
<dbReference type="InterPro" id="IPR011333">
    <property type="entry name" value="SKP1/BTB/POZ_sf"/>
</dbReference>
<sequence>METSDHIKIEAGDHITMELDDQIVHRHMVRLFSNFNELRHRGQLFDFKICVGNKKLNAHKVVLAASSDYFKAMFAHNSIELDAGKVFLQNIDANAVEAVINYIYTCKIDLNNENIEEILLAASILQVQVIQDLCVDFIEKRIDASNCLGVALLSERCSLLELNCKALNYCYENFNQVVLEKEFLTLDDSMLARIISQDKLNVYDETQVFQAVITWVKADEEQRKSKLDKLMRHVRFATIEPVTFVNLTTVDLIKASPECRDLIDKAKNYLLLKDYPELQKQHLGKLVTRPRDVLRRIYAVGGWTDEFTAISSAEVYDPKLDIWTEIPPMTQKRCGVGLTTLRHSIYAVGGHDGQNHVNTVERFDVNNYKWYKDVADMQYGRSNVGVVTLDGFIYAIGGKIGLVSLDSVERYDPINNVWEECAPMTVKRVGHGVAVYKGCIYVIGGCESEGHTLNTVEKYDPKENKWVHVAPMGIARKHLGSCTCQGLIYAIGGRNDSASQLDSGEVYDPTKDKWTAIPSMHKKRSGIGLVELSGLVYVIGGQNQDTRLSEVEAYDPVAKSWTWKRPMNDSRLGGGVTVHPMQST</sequence>
<proteinExistence type="predicted"/>
<dbReference type="SMART" id="SM00875">
    <property type="entry name" value="BACK"/>
    <property type="match status" value="1"/>
</dbReference>
<dbReference type="SMART" id="SM00612">
    <property type="entry name" value="Kelch"/>
    <property type="match status" value="6"/>
</dbReference>
<dbReference type="UniPathway" id="UPA00143"/>
<dbReference type="GO" id="GO:0016567">
    <property type="term" value="P:protein ubiquitination"/>
    <property type="evidence" value="ECO:0007669"/>
    <property type="project" value="UniProtKB-UniPathway"/>
</dbReference>
<dbReference type="PANTHER" id="PTHR24412">
    <property type="entry name" value="KELCH PROTEIN"/>
    <property type="match status" value="1"/>
</dbReference>
<feature type="domain" description="BTB" evidence="8">
    <location>
        <begin position="45"/>
        <end position="112"/>
    </location>
</feature>
<reference evidence="9" key="1">
    <citation type="submission" date="2018-10" db="EMBL/GenBank/DDBJ databases">
        <title>Transcriptome assembly of Aceria tosichella (Wheat curl mite) Type 2.</title>
        <authorList>
            <person name="Scully E.D."/>
            <person name="Geib S.M."/>
            <person name="Palmer N.A."/>
            <person name="Gupta A.K."/>
            <person name="Sarath G."/>
            <person name="Tatineni S."/>
        </authorList>
    </citation>
    <scope>NUCLEOTIDE SEQUENCE</scope>
    <source>
        <strain evidence="9">LincolnNE</strain>
    </source>
</reference>
<name>A0A6G1SFI5_9ACAR</name>
<evidence type="ECO:0000256" key="3">
    <source>
        <dbReference type="ARBA" id="ARBA00022441"/>
    </source>
</evidence>
<dbReference type="Pfam" id="PF01344">
    <property type="entry name" value="Kelch_1"/>
    <property type="match status" value="6"/>
</dbReference>
<protein>
    <recommendedName>
        <fullName evidence="2">Kelch-like protein diablo</fullName>
    </recommendedName>
</protein>
<evidence type="ECO:0000256" key="7">
    <source>
        <dbReference type="ARBA" id="ARBA00043912"/>
    </source>
</evidence>
<dbReference type="Pfam" id="PF07707">
    <property type="entry name" value="BACK"/>
    <property type="match status" value="1"/>
</dbReference>
<gene>
    <name evidence="9" type="primary">Klhl20</name>
    <name evidence="9" type="ORF">g.20488</name>
</gene>
<dbReference type="SUPFAM" id="SSF54695">
    <property type="entry name" value="POZ domain"/>
    <property type="match status" value="1"/>
</dbReference>
<evidence type="ECO:0000313" key="9">
    <source>
        <dbReference type="EMBL" id="MDE48680.1"/>
    </source>
</evidence>
<evidence type="ECO:0000256" key="2">
    <source>
        <dbReference type="ARBA" id="ARBA00013699"/>
    </source>
</evidence>
<dbReference type="FunFam" id="1.25.40.420:FF:000001">
    <property type="entry name" value="Kelch-like family member 12"/>
    <property type="match status" value="1"/>
</dbReference>
<keyword evidence="3" id="KW-0880">Kelch repeat</keyword>
<dbReference type="InterPro" id="IPR015915">
    <property type="entry name" value="Kelch-typ_b-propeller"/>
</dbReference>
<keyword evidence="5" id="KW-0833">Ubl conjugation pathway</keyword>
<dbReference type="GO" id="GO:0003779">
    <property type="term" value="F:actin binding"/>
    <property type="evidence" value="ECO:0007669"/>
    <property type="project" value="UniProtKB-KW"/>
</dbReference>
<dbReference type="Gene3D" id="3.30.710.10">
    <property type="entry name" value="Potassium Channel Kv1.1, Chain A"/>
    <property type="match status" value="1"/>
</dbReference>
<dbReference type="SMART" id="SM00225">
    <property type="entry name" value="BTB"/>
    <property type="match status" value="1"/>
</dbReference>
<evidence type="ECO:0000259" key="8">
    <source>
        <dbReference type="PROSITE" id="PS50097"/>
    </source>
</evidence>
<evidence type="ECO:0000256" key="4">
    <source>
        <dbReference type="ARBA" id="ARBA00022737"/>
    </source>
</evidence>
<dbReference type="PIRSF" id="PIRSF037037">
    <property type="entry name" value="Kelch-like_protein_gigaxonin"/>
    <property type="match status" value="1"/>
</dbReference>
<keyword evidence="6" id="KW-0009">Actin-binding</keyword>
<dbReference type="Gene3D" id="2.120.10.80">
    <property type="entry name" value="Kelch-type beta propeller"/>
    <property type="match status" value="1"/>
</dbReference>
<dbReference type="Gene3D" id="1.25.40.420">
    <property type="match status" value="1"/>
</dbReference>
<evidence type="ECO:0000256" key="6">
    <source>
        <dbReference type="ARBA" id="ARBA00023203"/>
    </source>
</evidence>
<evidence type="ECO:0000256" key="1">
    <source>
        <dbReference type="ARBA" id="ARBA00004906"/>
    </source>
</evidence>
<comment type="function">
    <text evidence="7">Probable substrate-specific adapter of an E3 ubiquitin-protein ligase complex which mediates the ubiquitination and subsequent proteasomal degradation of target proteins. May have a role in synapse differentiation and growth.</text>
</comment>
<dbReference type="InterPro" id="IPR017096">
    <property type="entry name" value="BTB-kelch_protein"/>
</dbReference>
<evidence type="ECO:0000256" key="5">
    <source>
        <dbReference type="ARBA" id="ARBA00022786"/>
    </source>
</evidence>
<dbReference type="Pfam" id="PF00651">
    <property type="entry name" value="BTB"/>
    <property type="match status" value="1"/>
</dbReference>
<dbReference type="InterPro" id="IPR011705">
    <property type="entry name" value="BACK"/>
</dbReference>
<organism evidence="9">
    <name type="scientific">Aceria tosichella</name>
    <name type="common">wheat curl mite</name>
    <dbReference type="NCBI Taxonomy" id="561515"/>
    <lineage>
        <taxon>Eukaryota</taxon>
        <taxon>Metazoa</taxon>
        <taxon>Ecdysozoa</taxon>
        <taxon>Arthropoda</taxon>
        <taxon>Chelicerata</taxon>
        <taxon>Arachnida</taxon>
        <taxon>Acari</taxon>
        <taxon>Acariformes</taxon>
        <taxon>Trombidiformes</taxon>
        <taxon>Prostigmata</taxon>
        <taxon>Eupodina</taxon>
        <taxon>Eriophyoidea</taxon>
        <taxon>Eriophyidae</taxon>
        <taxon>Eriophyinae</taxon>
        <taxon>Aceriini</taxon>
        <taxon>Aceria</taxon>
    </lineage>
</organism>
<dbReference type="EMBL" id="GGYP01003909">
    <property type="protein sequence ID" value="MDE48680.1"/>
    <property type="molecule type" value="Transcribed_RNA"/>
</dbReference>